<organism evidence="1 2">
    <name type="scientific">Persicobacter psychrovividus</name>
    <dbReference type="NCBI Taxonomy" id="387638"/>
    <lineage>
        <taxon>Bacteria</taxon>
        <taxon>Pseudomonadati</taxon>
        <taxon>Bacteroidota</taxon>
        <taxon>Cytophagia</taxon>
        <taxon>Cytophagales</taxon>
        <taxon>Persicobacteraceae</taxon>
        <taxon>Persicobacter</taxon>
    </lineage>
</organism>
<dbReference type="PROSITE" id="PS51257">
    <property type="entry name" value="PROKAR_LIPOPROTEIN"/>
    <property type="match status" value="1"/>
</dbReference>
<evidence type="ECO:0000313" key="2">
    <source>
        <dbReference type="Proteomes" id="UP001354989"/>
    </source>
</evidence>
<dbReference type="Proteomes" id="UP001354989">
    <property type="component" value="Chromosome"/>
</dbReference>
<sequence>MNRALYLILLLSSVFFACESVIEIDLDESETRLVIEGILSEDDQQLTVMITETASYFDPAEVIRVGGAEIELVDQQGNRWAVEEKEQGVYMVKVDQLDYQMYELVVNVQGQEYRAKSELLPAIPIAEVYGEYQEGFGPIEAGYLIYVRYQDPAEVENRYRIRYYIDEELQNASDDFVVFNDDRNDGQLVNMTMVRKTFEEGVKMKVELIHFDAPSYAYFSTLGNIIGGGMGPGGGATPANPTSNWSNEAMGYFSAQSRDVVNFTVK</sequence>
<evidence type="ECO:0008006" key="3">
    <source>
        <dbReference type="Google" id="ProtNLM"/>
    </source>
</evidence>
<name>A0ABN6L5W2_9BACT</name>
<dbReference type="EMBL" id="AP025292">
    <property type="protein sequence ID" value="BDC98540.1"/>
    <property type="molecule type" value="Genomic_DNA"/>
</dbReference>
<gene>
    <name evidence="1" type="ORF">PEPS_08210</name>
</gene>
<keyword evidence="2" id="KW-1185">Reference proteome</keyword>
<accession>A0ABN6L5W2</accession>
<dbReference type="Pfam" id="PF14054">
    <property type="entry name" value="DUF4249"/>
    <property type="match status" value="1"/>
</dbReference>
<reference evidence="1 2" key="1">
    <citation type="submission" date="2021-12" db="EMBL/GenBank/DDBJ databases">
        <title>Genome sequencing of bacteria with rrn-lacking chromosome and rrn-plasmid.</title>
        <authorList>
            <person name="Anda M."/>
            <person name="Iwasaki W."/>
        </authorList>
    </citation>
    <scope>NUCLEOTIDE SEQUENCE [LARGE SCALE GENOMIC DNA]</scope>
    <source>
        <strain evidence="1 2">NBRC 101262</strain>
    </source>
</reference>
<proteinExistence type="predicted"/>
<dbReference type="InterPro" id="IPR025345">
    <property type="entry name" value="DUF4249"/>
</dbReference>
<dbReference type="RefSeq" id="WP_338397729.1">
    <property type="nucleotide sequence ID" value="NZ_AP025292.1"/>
</dbReference>
<evidence type="ECO:0000313" key="1">
    <source>
        <dbReference type="EMBL" id="BDC98540.1"/>
    </source>
</evidence>
<protein>
    <recommendedName>
        <fullName evidence="3">DUF4249 domain-containing protein</fullName>
    </recommendedName>
</protein>